<dbReference type="AlphaFoldDB" id="A0A315EK05"/>
<keyword evidence="1" id="KW-0812">Transmembrane</keyword>
<keyword evidence="3" id="KW-1185">Reference proteome</keyword>
<dbReference type="RefSeq" id="WP_108358736.1">
    <property type="nucleotide sequence ID" value="NZ_NESP01000001.1"/>
</dbReference>
<protein>
    <recommendedName>
        <fullName evidence="4">DUF3619 domain-containing protein</fullName>
    </recommendedName>
</protein>
<evidence type="ECO:0008006" key="4">
    <source>
        <dbReference type="Google" id="ProtNLM"/>
    </source>
</evidence>
<gene>
    <name evidence="2" type="ORF">B9Z44_00430</name>
</gene>
<keyword evidence="1" id="KW-1133">Transmembrane helix</keyword>
<accession>A0A315EK05</accession>
<feature type="transmembrane region" description="Helical" evidence="1">
    <location>
        <begin position="77"/>
        <end position="97"/>
    </location>
</feature>
<name>A0A315EK05_9BURK</name>
<evidence type="ECO:0000313" key="2">
    <source>
        <dbReference type="EMBL" id="PUE58203.1"/>
    </source>
</evidence>
<organism evidence="2 3">
    <name type="scientific">Limnohabitans curvus</name>
    <dbReference type="NCBI Taxonomy" id="323423"/>
    <lineage>
        <taxon>Bacteria</taxon>
        <taxon>Pseudomonadati</taxon>
        <taxon>Pseudomonadota</taxon>
        <taxon>Betaproteobacteria</taxon>
        <taxon>Burkholderiales</taxon>
        <taxon>Comamonadaceae</taxon>
        <taxon>Limnohabitans</taxon>
    </lineage>
</organism>
<reference evidence="2 3" key="1">
    <citation type="submission" date="2017-04" db="EMBL/GenBank/DDBJ databases">
        <title>Unexpected and diverse lifestyles within the genus Limnohabitans.</title>
        <authorList>
            <person name="Kasalicky V."/>
            <person name="Mehrshad M."/>
            <person name="Andrei S.-A."/>
            <person name="Salcher M."/>
            <person name="Kratochvilova H."/>
            <person name="Simek K."/>
            <person name="Ghai R."/>
        </authorList>
    </citation>
    <scope>NUCLEOTIDE SEQUENCE [LARGE SCALE GENOMIC DNA]</scope>
    <source>
        <strain evidence="2 3">MWH-C5</strain>
    </source>
</reference>
<evidence type="ECO:0000256" key="1">
    <source>
        <dbReference type="SAM" id="Phobius"/>
    </source>
</evidence>
<dbReference type="Pfam" id="PF12279">
    <property type="entry name" value="DUF3619"/>
    <property type="match status" value="1"/>
</dbReference>
<comment type="caution">
    <text evidence="2">The sequence shown here is derived from an EMBL/GenBank/DDBJ whole genome shotgun (WGS) entry which is preliminary data.</text>
</comment>
<dbReference type="EMBL" id="NESP01000001">
    <property type="protein sequence ID" value="PUE58203.1"/>
    <property type="molecule type" value="Genomic_DNA"/>
</dbReference>
<keyword evidence="1" id="KW-0472">Membrane</keyword>
<sequence>MTHIAKTQDQFGLRIAAQLNSASLDLPHDISERLRAARTRAVAARLKTQTSLQTSTSVVHQNGAALLNFGGSEGLSIWSRLASFLPLIALVAGLALIQNVMDDDRANELAEVDSALLIDDLPPAAYADPGFLQFLKNPITSDTKD</sequence>
<evidence type="ECO:0000313" key="3">
    <source>
        <dbReference type="Proteomes" id="UP000251341"/>
    </source>
</evidence>
<dbReference type="InterPro" id="IPR022064">
    <property type="entry name" value="DUF3619"/>
</dbReference>
<proteinExistence type="predicted"/>
<dbReference type="Proteomes" id="UP000251341">
    <property type="component" value="Unassembled WGS sequence"/>
</dbReference>